<dbReference type="Gene3D" id="3.50.50.60">
    <property type="entry name" value="FAD/NAD(P)-binding domain"/>
    <property type="match status" value="1"/>
</dbReference>
<evidence type="ECO:0000256" key="4">
    <source>
        <dbReference type="ARBA" id="ARBA00022827"/>
    </source>
</evidence>
<dbReference type="PIRSF" id="PIRSF000137">
    <property type="entry name" value="Alcohol_oxidase"/>
    <property type="match status" value="1"/>
</dbReference>
<comment type="caution">
    <text evidence="7">The sequence shown here is derived from an EMBL/GenBank/DDBJ whole genome shotgun (WGS) entry which is preliminary data.</text>
</comment>
<dbReference type="GO" id="GO:0016614">
    <property type="term" value="F:oxidoreductase activity, acting on CH-OH group of donors"/>
    <property type="evidence" value="ECO:0007669"/>
    <property type="project" value="InterPro"/>
</dbReference>
<evidence type="ECO:0000259" key="6">
    <source>
        <dbReference type="PROSITE" id="PS00624"/>
    </source>
</evidence>
<name>A0AAV1IZ48_9NEOP</name>
<evidence type="ECO:0000256" key="5">
    <source>
        <dbReference type="PIRSR" id="PIRSR000137-2"/>
    </source>
</evidence>
<keyword evidence="4 5" id="KW-0274">FAD</keyword>
<sequence>MYTSTTDIVSGICPPAFAGTSGNLFLNAISTVILTHCSIFDDYRWPPDNSNIILEKETEISYDFLIIGAGSAGSLVAGEMSNSNIGSVLLIEAGDDPGIDSEIPAFLFLNQNSDIDWYYKTSRSKDSCLGFINESCIWSKGRGMGGSSSINAMIYVRGHPKDYDYWESLGNSRWGYKDLLKYFEKQEYLFNFSNVAPKEFHNPWYDIIDSAWQELGLKSHKYEGDESLIGTRKVKLTTRNGKRLNTAKIFLKDSSETLDIMKNTFVSKILFKNGNAVGVEMKHKNGKKKIIKAKKEIILSAGSIATPQILMQSGVGPKDYIERMGIESIINLDVGHNLQDHIFFPLFLKTNQNATLSMEVINILLVQYMLTRSGPFSTIGITDFTAFIDSSHLTDKPDIQYHHTYFTKNDTFTLKPYLEGLRYKREIIHAIQELNNEHDLIGIYPTLLYPKSRGRILLSKTEKQPIIETNYLQHPDDMDTLLKAINFVHRLEATKAFKSLAMEILHLRIPTCSASFNTENYWKCYIRHMATTIYHPVGSAKMGPKGDKTSVVSDQLLVHGTSNLRVVDASIMPSLPGGNTMAPTLVIAQKGVDIILNKYKNRNEL</sequence>
<dbReference type="InterPro" id="IPR036188">
    <property type="entry name" value="FAD/NAD-bd_sf"/>
</dbReference>
<protein>
    <recommendedName>
        <fullName evidence="6">Glucose-methanol-choline oxidoreductase N-terminal domain-containing protein</fullName>
    </recommendedName>
</protein>
<evidence type="ECO:0000256" key="3">
    <source>
        <dbReference type="ARBA" id="ARBA00022630"/>
    </source>
</evidence>
<dbReference type="Proteomes" id="UP001497472">
    <property type="component" value="Unassembled WGS sequence"/>
</dbReference>
<dbReference type="Pfam" id="PF05199">
    <property type="entry name" value="GMC_oxred_C"/>
    <property type="match status" value="1"/>
</dbReference>
<evidence type="ECO:0000313" key="7">
    <source>
        <dbReference type="EMBL" id="CAK1541575.1"/>
    </source>
</evidence>
<dbReference type="Pfam" id="PF00732">
    <property type="entry name" value="GMC_oxred_N"/>
    <property type="match status" value="1"/>
</dbReference>
<dbReference type="SUPFAM" id="SSF54373">
    <property type="entry name" value="FAD-linked reductases, C-terminal domain"/>
    <property type="match status" value="1"/>
</dbReference>
<proteinExistence type="inferred from homology"/>
<dbReference type="Gene3D" id="3.30.560.10">
    <property type="entry name" value="Glucose Oxidase, domain 3"/>
    <property type="match status" value="1"/>
</dbReference>
<keyword evidence="8" id="KW-1185">Reference proteome</keyword>
<organism evidence="7 8">
    <name type="scientific">Leptosia nina</name>
    <dbReference type="NCBI Taxonomy" id="320188"/>
    <lineage>
        <taxon>Eukaryota</taxon>
        <taxon>Metazoa</taxon>
        <taxon>Ecdysozoa</taxon>
        <taxon>Arthropoda</taxon>
        <taxon>Hexapoda</taxon>
        <taxon>Insecta</taxon>
        <taxon>Pterygota</taxon>
        <taxon>Neoptera</taxon>
        <taxon>Endopterygota</taxon>
        <taxon>Lepidoptera</taxon>
        <taxon>Glossata</taxon>
        <taxon>Ditrysia</taxon>
        <taxon>Papilionoidea</taxon>
        <taxon>Pieridae</taxon>
        <taxon>Pierinae</taxon>
        <taxon>Leptosia</taxon>
    </lineage>
</organism>
<comment type="similarity">
    <text evidence="2">Belongs to the GMC oxidoreductase family.</text>
</comment>
<evidence type="ECO:0000313" key="8">
    <source>
        <dbReference type="Proteomes" id="UP001497472"/>
    </source>
</evidence>
<evidence type="ECO:0000256" key="1">
    <source>
        <dbReference type="ARBA" id="ARBA00001974"/>
    </source>
</evidence>
<dbReference type="InterPro" id="IPR012132">
    <property type="entry name" value="GMC_OxRdtase"/>
</dbReference>
<dbReference type="PANTHER" id="PTHR11552:SF147">
    <property type="entry name" value="CHOLINE DEHYDROGENASE, MITOCHONDRIAL"/>
    <property type="match status" value="1"/>
</dbReference>
<feature type="binding site" evidence="5">
    <location>
        <position position="266"/>
    </location>
    <ligand>
        <name>FAD</name>
        <dbReference type="ChEBI" id="CHEBI:57692"/>
    </ligand>
</feature>
<dbReference type="SUPFAM" id="SSF51905">
    <property type="entry name" value="FAD/NAD(P)-binding domain"/>
    <property type="match status" value="1"/>
</dbReference>
<gene>
    <name evidence="7" type="ORF">LNINA_LOCUS1543</name>
</gene>
<feature type="domain" description="Glucose-methanol-choline oxidoreductase N-terminal" evidence="6">
    <location>
        <begin position="302"/>
        <end position="316"/>
    </location>
</feature>
<dbReference type="EMBL" id="CAVLEF010000002">
    <property type="protein sequence ID" value="CAK1541575.1"/>
    <property type="molecule type" value="Genomic_DNA"/>
</dbReference>
<comment type="cofactor">
    <cofactor evidence="1 5">
        <name>FAD</name>
        <dbReference type="ChEBI" id="CHEBI:57692"/>
    </cofactor>
</comment>
<dbReference type="InterPro" id="IPR007867">
    <property type="entry name" value="GMC_OxRtase_C"/>
</dbReference>
<dbReference type="PROSITE" id="PS00624">
    <property type="entry name" value="GMC_OXRED_2"/>
    <property type="match status" value="1"/>
</dbReference>
<dbReference type="InterPro" id="IPR000172">
    <property type="entry name" value="GMC_OxRdtase_N"/>
</dbReference>
<accession>A0AAV1IZ48</accession>
<dbReference type="AlphaFoldDB" id="A0AAV1IZ48"/>
<keyword evidence="3" id="KW-0285">Flavoprotein</keyword>
<dbReference type="PANTHER" id="PTHR11552">
    <property type="entry name" value="GLUCOSE-METHANOL-CHOLINE GMC OXIDOREDUCTASE"/>
    <property type="match status" value="1"/>
</dbReference>
<dbReference type="GO" id="GO:0050660">
    <property type="term" value="F:flavin adenine dinucleotide binding"/>
    <property type="evidence" value="ECO:0007669"/>
    <property type="project" value="InterPro"/>
</dbReference>
<evidence type="ECO:0000256" key="2">
    <source>
        <dbReference type="ARBA" id="ARBA00010790"/>
    </source>
</evidence>
<reference evidence="7 8" key="1">
    <citation type="submission" date="2023-11" db="EMBL/GenBank/DDBJ databases">
        <authorList>
            <person name="Okamura Y."/>
        </authorList>
    </citation>
    <scope>NUCLEOTIDE SEQUENCE [LARGE SCALE GENOMIC DNA]</scope>
</reference>